<reference evidence="1 2" key="1">
    <citation type="submission" date="2018-05" db="EMBL/GenBank/DDBJ databases">
        <title>Rhodoferax soyangensis sp.nov., isolated from an oligotrophic freshwater lake.</title>
        <authorList>
            <person name="Park M."/>
        </authorList>
    </citation>
    <scope>NUCLEOTIDE SEQUENCE [LARGE SCALE GENOMIC DNA]</scope>
    <source>
        <strain evidence="1 2">IMCC26218</strain>
    </source>
</reference>
<evidence type="ECO:0000313" key="2">
    <source>
        <dbReference type="Proteomes" id="UP000260665"/>
    </source>
</evidence>
<sequence>TGSKSSGAVAYNVQVAVDTKNHLIVAHEVTNATSDRAQLSPMVLTPTEN</sequence>
<comment type="caution">
    <text evidence="1">The sequence shown here is derived from an EMBL/GenBank/DDBJ whole genome shotgun (WGS) entry which is preliminary data.</text>
</comment>
<dbReference type="Proteomes" id="UP000260665">
    <property type="component" value="Unassembled WGS sequence"/>
</dbReference>
<evidence type="ECO:0000313" key="1">
    <source>
        <dbReference type="EMBL" id="RFO94583.1"/>
    </source>
</evidence>
<accession>A0A3E1R5W2</accession>
<proteinExistence type="predicted"/>
<organism evidence="1 2">
    <name type="scientific">Rhodoferax lacus</name>
    <dbReference type="NCBI Taxonomy" id="2184758"/>
    <lineage>
        <taxon>Bacteria</taxon>
        <taxon>Pseudomonadati</taxon>
        <taxon>Pseudomonadota</taxon>
        <taxon>Betaproteobacteria</taxon>
        <taxon>Burkholderiales</taxon>
        <taxon>Comamonadaceae</taxon>
        <taxon>Rhodoferax</taxon>
    </lineage>
</organism>
<protein>
    <submittedName>
        <fullName evidence="1">IS5/IS1182 family transposase</fullName>
    </submittedName>
</protein>
<dbReference type="EMBL" id="QFZK01000070">
    <property type="protein sequence ID" value="RFO94583.1"/>
    <property type="molecule type" value="Genomic_DNA"/>
</dbReference>
<name>A0A3E1R5W2_9BURK</name>
<feature type="non-terminal residue" evidence="1">
    <location>
        <position position="1"/>
    </location>
</feature>
<keyword evidence="2" id="KW-1185">Reference proteome</keyword>
<dbReference type="AlphaFoldDB" id="A0A3E1R5W2"/>
<gene>
    <name evidence="1" type="ORF">DIC66_22810</name>
</gene>